<keyword evidence="4" id="KW-0677">Repeat</keyword>
<evidence type="ECO:0000256" key="7">
    <source>
        <dbReference type="PIRSR" id="PIRSR000548-1"/>
    </source>
</evidence>
<feature type="binding site" evidence="7">
    <location>
        <position position="197"/>
    </location>
    <ligand>
        <name>3',5'-cyclic AMP</name>
        <dbReference type="ChEBI" id="CHEBI:58165"/>
        <label>1</label>
    </ligand>
</feature>
<dbReference type="EMBL" id="CASHTH010002909">
    <property type="protein sequence ID" value="CAI8037040.1"/>
    <property type="molecule type" value="Genomic_DNA"/>
</dbReference>
<dbReference type="CDD" id="cd00038">
    <property type="entry name" value="CAP_ED"/>
    <property type="match status" value="2"/>
</dbReference>
<accession>A0AA35SVU6</accession>
<dbReference type="Gene3D" id="1.20.890.10">
    <property type="entry name" value="cAMP-dependent protein kinase regulatory subunit, dimerization-anchoring domain"/>
    <property type="match status" value="1"/>
</dbReference>
<dbReference type="SUPFAM" id="SSF47391">
    <property type="entry name" value="Dimerization-anchoring domain of cAMP-dependent PK regulatory subunit"/>
    <property type="match status" value="1"/>
</dbReference>
<dbReference type="PROSITE" id="PS00888">
    <property type="entry name" value="CNMP_BINDING_1"/>
    <property type="match status" value="2"/>
</dbReference>
<keyword evidence="3 7" id="KW-0116">cAMP-binding</keyword>
<name>A0AA35SVU6_GEOBA</name>
<evidence type="ECO:0000256" key="5">
    <source>
        <dbReference type="ARBA" id="ARBA00022741"/>
    </source>
</evidence>
<dbReference type="Gene3D" id="2.60.120.10">
    <property type="entry name" value="Jelly Rolls"/>
    <property type="match status" value="2"/>
</dbReference>
<dbReference type="FunFam" id="2.60.120.10:FF:000017">
    <property type="entry name" value="cAMP-dependent protein kinase type II regulatory subunit"/>
    <property type="match status" value="1"/>
</dbReference>
<dbReference type="PANTHER" id="PTHR11635">
    <property type="entry name" value="CAMP-DEPENDENT PROTEIN KINASE REGULATORY CHAIN"/>
    <property type="match status" value="1"/>
</dbReference>
<keyword evidence="11" id="KW-1185">Reference proteome</keyword>
<dbReference type="SMART" id="SM00100">
    <property type="entry name" value="cNMP"/>
    <property type="match status" value="2"/>
</dbReference>
<dbReference type="InterPro" id="IPR050503">
    <property type="entry name" value="cAMP-dep_PK_reg_su-like"/>
</dbReference>
<feature type="region of interest" description="Disordered" evidence="8">
    <location>
        <begin position="46"/>
        <end position="111"/>
    </location>
</feature>
<dbReference type="PIRSF" id="PIRSF000548">
    <property type="entry name" value="PK_regulatory"/>
    <property type="match status" value="1"/>
</dbReference>
<dbReference type="SUPFAM" id="SSF51206">
    <property type="entry name" value="cAMP-binding domain-like"/>
    <property type="match status" value="2"/>
</dbReference>
<evidence type="ECO:0000256" key="8">
    <source>
        <dbReference type="SAM" id="MobiDB-lite"/>
    </source>
</evidence>
<organism evidence="10 11">
    <name type="scientific">Geodia barretti</name>
    <name type="common">Barrett's horny sponge</name>
    <dbReference type="NCBI Taxonomy" id="519541"/>
    <lineage>
        <taxon>Eukaryota</taxon>
        <taxon>Metazoa</taxon>
        <taxon>Porifera</taxon>
        <taxon>Demospongiae</taxon>
        <taxon>Heteroscleromorpha</taxon>
        <taxon>Tetractinellida</taxon>
        <taxon>Astrophorina</taxon>
        <taxon>Geodiidae</taxon>
        <taxon>Geodia</taxon>
    </lineage>
</organism>
<dbReference type="InterPro" id="IPR018488">
    <property type="entry name" value="cNMP-bd_CS"/>
</dbReference>
<evidence type="ECO:0000259" key="9">
    <source>
        <dbReference type="PROSITE" id="PS50042"/>
    </source>
</evidence>
<dbReference type="CDD" id="cd12099">
    <property type="entry name" value="DD_RII_PKA"/>
    <property type="match status" value="1"/>
</dbReference>
<keyword evidence="2" id="KW-0597">Phosphoprotein</keyword>
<dbReference type="Proteomes" id="UP001174909">
    <property type="component" value="Unassembled WGS sequence"/>
</dbReference>
<evidence type="ECO:0000256" key="1">
    <source>
        <dbReference type="ARBA" id="ARBA00005753"/>
    </source>
</evidence>
<sequence>MSTTFDATVPEGLTELLEEFAISVLKERPKDLVQFAAHYFQNLHMSRQQTGGGGGSEQPVRMDVENESDEEDLEPPLSYHEALTSRRKSVFGESYEPDDEELPEKLVHPKSDSQRRRLIESVKKIFLFKSLDTEQTNEVLDAMFEKKVNRNDKVIVQGDDGDNFYVVDSGTFDVFVTRGSEEPKLVFNYNSEGSFGELALMYNTPRAATVVATSTGVLWALDRTTFRRIICGAASRKREMYQSFLESVPMLKTLEPYELLNLADALEKKQFGDGQCIIKQGDQASSFYIVESGTVKIFKEDPNNPGSQAELNTCTTGQYFGGIHTYNDTVILYLCIVTLHLVL</sequence>
<keyword evidence="5 7" id="KW-0547">Nucleotide-binding</keyword>
<dbReference type="SMART" id="SM00394">
    <property type="entry name" value="RIIa"/>
    <property type="match status" value="1"/>
</dbReference>
<dbReference type="GO" id="GO:0034236">
    <property type="term" value="F:protein kinase A catalytic subunit binding"/>
    <property type="evidence" value="ECO:0007669"/>
    <property type="project" value="TreeGrafter"/>
</dbReference>
<feature type="domain" description="Cyclic nucleotide-binding" evidence="9">
    <location>
        <begin position="250"/>
        <end position="321"/>
    </location>
</feature>
<comment type="similarity">
    <text evidence="1">Belongs to the cAMP-dependent kinase regulatory chain family.</text>
</comment>
<evidence type="ECO:0000256" key="3">
    <source>
        <dbReference type="ARBA" id="ARBA00022566"/>
    </source>
</evidence>
<feature type="compositionally biased region" description="Acidic residues" evidence="8">
    <location>
        <begin position="65"/>
        <end position="74"/>
    </location>
</feature>
<dbReference type="InterPro" id="IPR012198">
    <property type="entry name" value="cAMP_dep_PK_reg_su"/>
</dbReference>
<protein>
    <submittedName>
        <fullName evidence="10">cAMP-dependent protein kinase type II regulatory subunit</fullName>
    </submittedName>
</protein>
<dbReference type="Pfam" id="PF02197">
    <property type="entry name" value="RIIa"/>
    <property type="match status" value="1"/>
</dbReference>
<gene>
    <name evidence="10" type="ORF">GBAR_LOCUS20728</name>
</gene>
<dbReference type="GO" id="GO:0005952">
    <property type="term" value="C:cAMP-dependent protein kinase complex"/>
    <property type="evidence" value="ECO:0007669"/>
    <property type="project" value="InterPro"/>
</dbReference>
<evidence type="ECO:0000313" key="10">
    <source>
        <dbReference type="EMBL" id="CAI8037040.1"/>
    </source>
</evidence>
<feature type="domain" description="Cyclic nucleotide-binding" evidence="9">
    <location>
        <begin position="127"/>
        <end position="247"/>
    </location>
</feature>
<dbReference type="PROSITE" id="PS50042">
    <property type="entry name" value="CNMP_BINDING_3"/>
    <property type="match status" value="2"/>
</dbReference>
<dbReference type="PRINTS" id="PR00103">
    <property type="entry name" value="CAMPKINASE"/>
</dbReference>
<dbReference type="GO" id="GO:0004862">
    <property type="term" value="F:cAMP-dependent protein kinase inhibitor activity"/>
    <property type="evidence" value="ECO:0007669"/>
    <property type="project" value="TreeGrafter"/>
</dbReference>
<dbReference type="AlphaFoldDB" id="A0AA35SVU6"/>
<dbReference type="GO" id="GO:0005829">
    <property type="term" value="C:cytosol"/>
    <property type="evidence" value="ECO:0007669"/>
    <property type="project" value="TreeGrafter"/>
</dbReference>
<feature type="binding site" evidence="7">
    <location>
        <position position="206"/>
    </location>
    <ligand>
        <name>3',5'-cyclic AMP</name>
        <dbReference type="ChEBI" id="CHEBI:58165"/>
        <label>1</label>
    </ligand>
</feature>
<evidence type="ECO:0000256" key="2">
    <source>
        <dbReference type="ARBA" id="ARBA00022553"/>
    </source>
</evidence>
<evidence type="ECO:0000313" key="11">
    <source>
        <dbReference type="Proteomes" id="UP001174909"/>
    </source>
</evidence>
<evidence type="ECO:0000256" key="6">
    <source>
        <dbReference type="ARBA" id="ARBA00023149"/>
    </source>
</evidence>
<dbReference type="Pfam" id="PF00027">
    <property type="entry name" value="cNMP_binding"/>
    <property type="match status" value="2"/>
</dbReference>
<reference evidence="10" key="1">
    <citation type="submission" date="2023-03" db="EMBL/GenBank/DDBJ databases">
        <authorList>
            <person name="Steffen K."/>
            <person name="Cardenas P."/>
        </authorList>
    </citation>
    <scope>NUCLEOTIDE SEQUENCE</scope>
</reference>
<comment type="caution">
    <text evidence="10">The sequence shown here is derived from an EMBL/GenBank/DDBJ whole genome shotgun (WGS) entry which is preliminary data.</text>
</comment>
<dbReference type="InterPro" id="IPR014710">
    <property type="entry name" value="RmlC-like_jellyroll"/>
</dbReference>
<dbReference type="InterPro" id="IPR018490">
    <property type="entry name" value="cNMP-bd_dom_sf"/>
</dbReference>
<dbReference type="PROSITE" id="PS00889">
    <property type="entry name" value="CNMP_BINDING_2"/>
    <property type="match status" value="1"/>
</dbReference>
<dbReference type="PANTHER" id="PTHR11635:SF152">
    <property type="entry name" value="CAMP-DEPENDENT PROTEIN KINASE TYPE I REGULATORY SUBUNIT-RELATED"/>
    <property type="match status" value="1"/>
</dbReference>
<keyword evidence="6 7" id="KW-0114">cAMP</keyword>
<dbReference type="InterPro" id="IPR000595">
    <property type="entry name" value="cNMP-bd_dom"/>
</dbReference>
<dbReference type="GO" id="GO:0030552">
    <property type="term" value="F:cAMP binding"/>
    <property type="evidence" value="ECO:0007669"/>
    <property type="project" value="UniProtKB-KW"/>
</dbReference>
<proteinExistence type="inferred from homology"/>
<dbReference type="InterPro" id="IPR003117">
    <property type="entry name" value="cAMP_dep_PK_reg_su_I/II_a/b"/>
</dbReference>
<evidence type="ECO:0000256" key="4">
    <source>
        <dbReference type="ARBA" id="ARBA00022737"/>
    </source>
</evidence>